<accession>A0A0S4LG14</accession>
<dbReference type="Gene3D" id="3.40.50.2300">
    <property type="match status" value="2"/>
</dbReference>
<dbReference type="SUPFAM" id="SSF53822">
    <property type="entry name" value="Periplasmic binding protein-like I"/>
    <property type="match status" value="1"/>
</dbReference>
<keyword evidence="2" id="KW-1185">Reference proteome</keyword>
<dbReference type="CDD" id="cd06355">
    <property type="entry name" value="PBP1_FmdD-like"/>
    <property type="match status" value="1"/>
</dbReference>
<name>A0A0S4LG14_9BACT</name>
<protein>
    <submittedName>
        <fullName evidence="1">Urea ABC transporter, substrate-binding protein UrtA</fullName>
    </submittedName>
</protein>
<dbReference type="PANTHER" id="PTHR47628">
    <property type="match status" value="1"/>
</dbReference>
<dbReference type="AlphaFoldDB" id="A0A0S4LG14"/>
<dbReference type="InterPro" id="IPR006311">
    <property type="entry name" value="TAT_signal"/>
</dbReference>
<organism evidence="1 2">
    <name type="scientific">Candidatus Nitrospira nitrosa</name>
    <dbReference type="NCBI Taxonomy" id="1742972"/>
    <lineage>
        <taxon>Bacteria</taxon>
        <taxon>Pseudomonadati</taxon>
        <taxon>Nitrospirota</taxon>
        <taxon>Nitrospiria</taxon>
        <taxon>Nitrospirales</taxon>
        <taxon>Nitrospiraceae</taxon>
        <taxon>Nitrospira</taxon>
    </lineage>
</organism>
<dbReference type="InterPro" id="IPR017777">
    <property type="entry name" value="ABC_urea-bd_UrtA"/>
</dbReference>
<dbReference type="GO" id="GO:0006865">
    <property type="term" value="P:amino acid transport"/>
    <property type="evidence" value="ECO:0007669"/>
    <property type="project" value="InterPro"/>
</dbReference>
<reference evidence="1 2" key="1">
    <citation type="submission" date="2015-10" db="EMBL/GenBank/DDBJ databases">
        <authorList>
            <person name="Gilbert D.G."/>
        </authorList>
    </citation>
    <scope>NUCLEOTIDE SEQUENCE [LARGE SCALE GENOMIC DNA]</scope>
    <source>
        <strain evidence="1">COMA1</strain>
    </source>
</reference>
<dbReference type="PROSITE" id="PS51318">
    <property type="entry name" value="TAT"/>
    <property type="match status" value="1"/>
</dbReference>
<dbReference type="NCBIfam" id="TIGR03407">
    <property type="entry name" value="urea_ABC_UrtA"/>
    <property type="match status" value="1"/>
</dbReference>
<dbReference type="InterPro" id="IPR000709">
    <property type="entry name" value="Leu_Ile_Val-bd"/>
</dbReference>
<dbReference type="RefSeq" id="WP_090747961.1">
    <property type="nucleotide sequence ID" value="NZ_CZQA01000008.1"/>
</dbReference>
<dbReference type="PANTHER" id="PTHR47628:SF1">
    <property type="entry name" value="ALIPHATIC AMIDASE EXPRESSION-REGULATING PROTEIN"/>
    <property type="match status" value="1"/>
</dbReference>
<dbReference type="Proteomes" id="UP000199032">
    <property type="component" value="Unassembled WGS sequence"/>
</dbReference>
<proteinExistence type="predicted"/>
<gene>
    <name evidence="1" type="primary">urtA</name>
    <name evidence="1" type="ORF">COMA1_20350</name>
</gene>
<dbReference type="STRING" id="1742972.COMA1_20350"/>
<dbReference type="OrthoDB" id="9783240at2"/>
<dbReference type="InterPro" id="IPR028082">
    <property type="entry name" value="Peripla_BP_I"/>
</dbReference>
<dbReference type="Pfam" id="PF13433">
    <property type="entry name" value="Peripla_BP_5"/>
    <property type="match status" value="1"/>
</dbReference>
<dbReference type="PRINTS" id="PR00337">
    <property type="entry name" value="LEUILEVALBP"/>
</dbReference>
<evidence type="ECO:0000313" key="2">
    <source>
        <dbReference type="Proteomes" id="UP000199032"/>
    </source>
</evidence>
<evidence type="ECO:0000313" key="1">
    <source>
        <dbReference type="EMBL" id="CUS35581.1"/>
    </source>
</evidence>
<sequence length="456" mass="49979">MDKTLPQDVPGIKKATATTEQTGSSRREFLGRSGRVAAGVGVAALLGNLGNYALSYAAGGPPIKIGILHSLSGTMAISEVSLRDVVLMAVEEINKAGGVMGRQVEAKVVDPASNWDLFAEKAKQLLLEDKVSVVFGCWTSVSRKSVLPVFEKNNGMLFYPVQYEGEECSRNVFYTGAAVNQQAAPAVEYLMSPEGGGYKKFYLLGTDYVYPRTTNKILRAMLLAKKVSAANIEEEYTPFHHQDYQTICGKIKKFAAGGGAAVISTINGDSNVPFYKEFGNQGLRAEDAPIMAFSVAEDELRGMDTSALVGHLAAWNYYQSVDTPQNKKFVTSFKAYCKKNNLPDGENRVTDDPMEAAYFGVYVWKQAVEKAGSIEVDKVRAAVYNQKFLAPGGEIMMDCCNQHTHKPVLIGEILKNGQFKVVHRSKGLVKPEPWSEYTNPEKGCDWISHQGTYQKK</sequence>
<dbReference type="EMBL" id="CZQA01000008">
    <property type="protein sequence ID" value="CUS35581.1"/>
    <property type="molecule type" value="Genomic_DNA"/>
</dbReference>